<evidence type="ECO:0000313" key="6">
    <source>
        <dbReference type="Proteomes" id="UP000642014"/>
    </source>
</evidence>
<gene>
    <name evidence="4" type="ORF">CP977_14940</name>
    <name evidence="3" type="ORF">GCM10010497_45680</name>
</gene>
<evidence type="ECO:0000256" key="2">
    <source>
        <dbReference type="SAM" id="Phobius"/>
    </source>
</evidence>
<evidence type="ECO:0000256" key="1">
    <source>
        <dbReference type="SAM" id="MobiDB-lite"/>
    </source>
</evidence>
<reference evidence="3 6" key="1">
    <citation type="journal article" date="2014" name="Int. J. Syst. Evol. Microbiol.">
        <title>Complete genome sequence of Corynebacterium casei LMG S-19264T (=DSM 44701T), isolated from a smear-ripened cheese.</title>
        <authorList>
            <consortium name="US DOE Joint Genome Institute (JGI-PGF)"/>
            <person name="Walter F."/>
            <person name="Albersmeier A."/>
            <person name="Kalinowski J."/>
            <person name="Ruckert C."/>
        </authorList>
    </citation>
    <scope>NUCLEOTIDE SEQUENCE [LARGE SCALE GENOMIC DNA]</scope>
    <source>
        <strain evidence="3 6">JCM 4205</strain>
    </source>
</reference>
<reference evidence="3" key="3">
    <citation type="submission" date="2023-08" db="EMBL/GenBank/DDBJ databases">
        <authorList>
            <person name="Sun Q."/>
            <person name="Ohkuma M."/>
        </authorList>
    </citation>
    <scope>NUCLEOTIDE SEQUENCE</scope>
    <source>
        <strain evidence="3">JCM 4205</strain>
    </source>
</reference>
<evidence type="ECO:0000313" key="5">
    <source>
        <dbReference type="Proteomes" id="UP000326029"/>
    </source>
</evidence>
<dbReference type="Proteomes" id="UP000326029">
    <property type="component" value="Chromosome"/>
</dbReference>
<accession>A0AAV4KLM8</accession>
<sequence length="175" mass="18155">MSELIVIGYDDPAEAERALGTVQDLQRDHVVRLNGLATVSVDADGRTHVDTSSRVVASTAATGALWGAIFGILFLLPGVGLVTGAALGGLVGRLARSGVDDRFREQVGDLLKPGSAAVVIMASKITDDKFTAAMQPHGGTVLKTSLSDEDERELSEQLTGRPDGPGPVHVSDTAP</sequence>
<name>A0AAV4KLM8_9ACTN</name>
<dbReference type="RefSeq" id="WP_062754617.1">
    <property type="nucleotide sequence ID" value="NZ_BMSJ01000009.1"/>
</dbReference>
<keyword evidence="5" id="KW-1185">Reference proteome</keyword>
<dbReference type="AlphaFoldDB" id="A0AAV4KLM8"/>
<dbReference type="Proteomes" id="UP000642014">
    <property type="component" value="Unassembled WGS sequence"/>
</dbReference>
<dbReference type="EMBL" id="BMSJ01000009">
    <property type="protein sequence ID" value="GGR37716.1"/>
    <property type="molecule type" value="Genomic_DNA"/>
</dbReference>
<dbReference type="InterPro" id="IPR009200">
    <property type="entry name" value="DUF1269_membrane"/>
</dbReference>
<keyword evidence="2" id="KW-0812">Transmembrane</keyword>
<feature type="transmembrane region" description="Helical" evidence="2">
    <location>
        <begin position="64"/>
        <end position="87"/>
    </location>
</feature>
<protein>
    <submittedName>
        <fullName evidence="4">DUF1269 domain-containing protein</fullName>
    </submittedName>
    <submittedName>
        <fullName evidence="3">Membrane protein</fullName>
    </submittedName>
</protein>
<organism evidence="3 6">
    <name type="scientific">Streptomyces cinereoruber</name>
    <dbReference type="NCBI Taxonomy" id="67260"/>
    <lineage>
        <taxon>Bacteria</taxon>
        <taxon>Bacillati</taxon>
        <taxon>Actinomycetota</taxon>
        <taxon>Actinomycetes</taxon>
        <taxon>Kitasatosporales</taxon>
        <taxon>Streptomycetaceae</taxon>
        <taxon>Streptomyces</taxon>
    </lineage>
</organism>
<reference evidence="4 5" key="2">
    <citation type="submission" date="2017-09" db="EMBL/GenBank/DDBJ databases">
        <authorList>
            <person name="Lee N."/>
            <person name="Cho B.-K."/>
        </authorList>
    </citation>
    <scope>NUCLEOTIDE SEQUENCE [LARGE SCALE GENOMIC DNA]</scope>
    <source>
        <strain evidence="4 5">ATCC 19740</strain>
    </source>
</reference>
<dbReference type="Pfam" id="PF06897">
    <property type="entry name" value="DUF1269"/>
    <property type="match status" value="1"/>
</dbReference>
<dbReference type="EMBL" id="CP023693">
    <property type="protein sequence ID" value="QEV33304.1"/>
    <property type="molecule type" value="Genomic_DNA"/>
</dbReference>
<keyword evidence="2" id="KW-1133">Transmembrane helix</keyword>
<proteinExistence type="predicted"/>
<dbReference type="GeneID" id="95455068"/>
<feature type="region of interest" description="Disordered" evidence="1">
    <location>
        <begin position="140"/>
        <end position="175"/>
    </location>
</feature>
<keyword evidence="2" id="KW-0472">Membrane</keyword>
<evidence type="ECO:0000313" key="4">
    <source>
        <dbReference type="EMBL" id="QEV33304.1"/>
    </source>
</evidence>
<evidence type="ECO:0000313" key="3">
    <source>
        <dbReference type="EMBL" id="GGR37716.1"/>
    </source>
</evidence>